<evidence type="ECO:0000256" key="3">
    <source>
        <dbReference type="ARBA" id="ARBA00022448"/>
    </source>
</evidence>
<evidence type="ECO:0000256" key="5">
    <source>
        <dbReference type="ARBA" id="ARBA00022692"/>
    </source>
</evidence>
<dbReference type="Pfam" id="PF01594">
    <property type="entry name" value="AI-2E_transport"/>
    <property type="match status" value="1"/>
</dbReference>
<dbReference type="GO" id="GO:0055085">
    <property type="term" value="P:transmembrane transport"/>
    <property type="evidence" value="ECO:0007669"/>
    <property type="project" value="TreeGrafter"/>
</dbReference>
<comment type="similarity">
    <text evidence="2">Belongs to the autoinducer-2 exporter (AI-2E) (TC 2.A.86) family.</text>
</comment>
<reference evidence="9 10" key="1">
    <citation type="journal article" date="2015" name="Nature">
        <title>rRNA introns, odd ribosomes, and small enigmatic genomes across a large radiation of phyla.</title>
        <authorList>
            <person name="Brown C.T."/>
            <person name="Hug L.A."/>
            <person name="Thomas B.C."/>
            <person name="Sharon I."/>
            <person name="Castelle C.J."/>
            <person name="Singh A."/>
            <person name="Wilkins M.J."/>
            <person name="Williams K.H."/>
            <person name="Banfield J.F."/>
        </authorList>
    </citation>
    <scope>NUCLEOTIDE SEQUENCE [LARGE SCALE GENOMIC DNA]</scope>
</reference>
<evidence type="ECO:0000256" key="4">
    <source>
        <dbReference type="ARBA" id="ARBA00022475"/>
    </source>
</evidence>
<feature type="transmembrane region" description="Helical" evidence="8">
    <location>
        <begin position="61"/>
        <end position="82"/>
    </location>
</feature>
<evidence type="ECO:0000313" key="9">
    <source>
        <dbReference type="EMBL" id="KKP32133.1"/>
    </source>
</evidence>
<dbReference type="PANTHER" id="PTHR21716">
    <property type="entry name" value="TRANSMEMBRANE PROTEIN"/>
    <property type="match status" value="1"/>
</dbReference>
<keyword evidence="3" id="KW-0813">Transport</keyword>
<proteinExistence type="inferred from homology"/>
<dbReference type="PANTHER" id="PTHR21716:SF53">
    <property type="entry name" value="PERMEASE PERM-RELATED"/>
    <property type="match status" value="1"/>
</dbReference>
<name>A0A0F9YLQ0_9BACT</name>
<feature type="transmembrane region" description="Helical" evidence="8">
    <location>
        <begin position="237"/>
        <end position="263"/>
    </location>
</feature>
<dbReference type="GO" id="GO:0005886">
    <property type="term" value="C:plasma membrane"/>
    <property type="evidence" value="ECO:0007669"/>
    <property type="project" value="UniProtKB-SubCell"/>
</dbReference>
<dbReference type="AlphaFoldDB" id="A0A0F9YLQ0"/>
<dbReference type="EMBL" id="LBOI01000002">
    <property type="protein sequence ID" value="KKP32133.1"/>
    <property type="molecule type" value="Genomic_DNA"/>
</dbReference>
<feature type="transmembrane region" description="Helical" evidence="8">
    <location>
        <begin position="131"/>
        <end position="154"/>
    </location>
</feature>
<protein>
    <recommendedName>
        <fullName evidence="11">Permease</fullName>
    </recommendedName>
</protein>
<evidence type="ECO:0000313" key="10">
    <source>
        <dbReference type="Proteomes" id="UP000034803"/>
    </source>
</evidence>
<sequence length="324" mass="35410">MPRKIEISHKTIIFTVAFLGLLWFLFFIKDIVLQLFVALILMSVLNPLINKLSKFKIPKGISVLISYVVIFGVLGLAVATLLPPLVEQTTNLANNLPKYLQDLGINKYANGEVLKQIISQLGSVPGQIVKAGFSLFTNILSILTIAIFAFYLLLMKDKFDQNLEPLFGREKSKSISTLVDRLENRLGGWARGQFFLMLLVGTLSYIGFIILGIPYALPLAMLSGLFEIVPFVGPVIAAIPAIILGFSISPFVGFATIGLAFLIQQLENYVFVPKIMEKSTGVSPIVTLLALAIGSRLAGIVGMIISIPLVIIAKTLLEGRFGKE</sequence>
<comment type="subcellular location">
    <subcellularLocation>
        <location evidence="1">Cell membrane</location>
        <topology evidence="1">Multi-pass membrane protein</topology>
    </subcellularLocation>
</comment>
<keyword evidence="4" id="KW-1003">Cell membrane</keyword>
<accession>A0A0F9YLQ0</accession>
<feature type="transmembrane region" description="Helical" evidence="8">
    <location>
        <begin position="194"/>
        <end position="217"/>
    </location>
</feature>
<evidence type="ECO:0000256" key="7">
    <source>
        <dbReference type="ARBA" id="ARBA00023136"/>
    </source>
</evidence>
<evidence type="ECO:0000256" key="6">
    <source>
        <dbReference type="ARBA" id="ARBA00022989"/>
    </source>
</evidence>
<feature type="transmembrane region" description="Helical" evidence="8">
    <location>
        <begin position="31"/>
        <end position="49"/>
    </location>
</feature>
<evidence type="ECO:0000256" key="1">
    <source>
        <dbReference type="ARBA" id="ARBA00004651"/>
    </source>
</evidence>
<dbReference type="InterPro" id="IPR002549">
    <property type="entry name" value="AI-2E-like"/>
</dbReference>
<dbReference type="Proteomes" id="UP000034803">
    <property type="component" value="Unassembled WGS sequence"/>
</dbReference>
<gene>
    <name evidence="9" type="ORF">UR21_C0002G0052</name>
</gene>
<evidence type="ECO:0000256" key="8">
    <source>
        <dbReference type="SAM" id="Phobius"/>
    </source>
</evidence>
<keyword evidence="5 8" id="KW-0812">Transmembrane</keyword>
<keyword evidence="7 8" id="KW-0472">Membrane</keyword>
<evidence type="ECO:0000256" key="2">
    <source>
        <dbReference type="ARBA" id="ARBA00009773"/>
    </source>
</evidence>
<feature type="transmembrane region" description="Helical" evidence="8">
    <location>
        <begin position="7"/>
        <end position="25"/>
    </location>
</feature>
<comment type="caution">
    <text evidence="9">The sequence shown here is derived from an EMBL/GenBank/DDBJ whole genome shotgun (WGS) entry which is preliminary data.</text>
</comment>
<feature type="transmembrane region" description="Helical" evidence="8">
    <location>
        <begin position="275"/>
        <end position="293"/>
    </location>
</feature>
<organism evidence="9 10">
    <name type="scientific">Candidatus Woesebacteria bacterium GW2011_GWC2_31_9</name>
    <dbReference type="NCBI Taxonomy" id="1618586"/>
    <lineage>
        <taxon>Bacteria</taxon>
        <taxon>Candidatus Woeseibacteriota</taxon>
    </lineage>
</organism>
<keyword evidence="6 8" id="KW-1133">Transmembrane helix</keyword>
<evidence type="ECO:0008006" key="11">
    <source>
        <dbReference type="Google" id="ProtNLM"/>
    </source>
</evidence>